<feature type="transmembrane region" description="Helical" evidence="2">
    <location>
        <begin position="257"/>
        <end position="280"/>
    </location>
</feature>
<dbReference type="PROSITE" id="PS50026">
    <property type="entry name" value="EGF_3"/>
    <property type="match status" value="3"/>
</dbReference>
<feature type="domain" description="EGF-like" evidence="3">
    <location>
        <begin position="146"/>
        <end position="186"/>
    </location>
</feature>
<keyword evidence="1" id="KW-0245">EGF-like domain</keyword>
<dbReference type="AlphaFoldDB" id="A0A7S1V1H6"/>
<dbReference type="SUPFAM" id="SSF57196">
    <property type="entry name" value="EGF/Laminin"/>
    <property type="match status" value="3"/>
</dbReference>
<keyword evidence="2" id="KW-0472">Membrane</keyword>
<feature type="disulfide bond" evidence="1">
    <location>
        <begin position="102"/>
        <end position="112"/>
    </location>
</feature>
<dbReference type="PROSITE" id="PS01186">
    <property type="entry name" value="EGF_2"/>
    <property type="match status" value="2"/>
</dbReference>
<reference evidence="4" key="1">
    <citation type="submission" date="2021-01" db="EMBL/GenBank/DDBJ databases">
        <authorList>
            <person name="Corre E."/>
            <person name="Pelletier E."/>
            <person name="Niang G."/>
            <person name="Scheremetjew M."/>
            <person name="Finn R."/>
            <person name="Kale V."/>
            <person name="Holt S."/>
            <person name="Cochrane G."/>
            <person name="Meng A."/>
            <person name="Brown T."/>
            <person name="Cohen L."/>
        </authorList>
    </citation>
    <scope>NUCLEOTIDE SEQUENCE</scope>
    <source>
        <strain evidence="4">CCMP 410</strain>
    </source>
</reference>
<dbReference type="PANTHER" id="PTHR24044">
    <property type="entry name" value="NOTCH LIGAND FAMILY MEMBER"/>
    <property type="match status" value="1"/>
</dbReference>
<dbReference type="GO" id="GO:0005112">
    <property type="term" value="F:Notch binding"/>
    <property type="evidence" value="ECO:0007669"/>
    <property type="project" value="TreeGrafter"/>
</dbReference>
<dbReference type="InterPro" id="IPR000742">
    <property type="entry name" value="EGF"/>
</dbReference>
<feature type="disulfide bond" evidence="1">
    <location>
        <begin position="220"/>
        <end position="229"/>
    </location>
</feature>
<dbReference type="SMART" id="SM00181">
    <property type="entry name" value="EGF"/>
    <property type="match status" value="4"/>
</dbReference>
<dbReference type="PANTHER" id="PTHR24044:SF420">
    <property type="entry name" value="DELTA AND NOTCH-LIKE EPIDERMAL GROWTH FACTOR-RELATED RECEPTOR ISOFORM X1"/>
    <property type="match status" value="1"/>
</dbReference>
<feature type="disulfide bond" evidence="1">
    <location>
        <begin position="176"/>
        <end position="185"/>
    </location>
</feature>
<dbReference type="EMBL" id="HBGK01026484">
    <property type="protein sequence ID" value="CAD9284782.1"/>
    <property type="molecule type" value="Transcribed_RNA"/>
</dbReference>
<protein>
    <recommendedName>
        <fullName evidence="3">EGF-like domain-containing protein</fullName>
    </recommendedName>
</protein>
<feature type="disulfide bond" evidence="1">
    <location>
        <begin position="150"/>
        <end position="160"/>
    </location>
</feature>
<sequence>MMTSLQRRIIVGILSTSLVLQESPSSSTRTVFFFADAADSRPATADGDAFICQRDEDCLHGGSCLMVAVPPPGPNQQIQAPPRNECSCQSNYNGVRCERFECIKQCKNGGECASTGDHRGGGSSAEMMCLCPSGFTGDECEEEAEASASCLKKCLNGGECFMPDPTNDPNTMACTCPQGFKGERCEISYETCLDLSQCLNGGACVAPLPGSGSEAFSCNCPDNTSGVDCGTPVVGGHPQGQGTPANILEDIEEETGLSAAGVFAIVVSCLFFVISAFLLADTWRQHRGYRLSKAAAKVNTDGVFDPVELCNEVERGIF</sequence>
<feature type="disulfide bond" evidence="1">
    <location>
        <begin position="131"/>
        <end position="140"/>
    </location>
</feature>
<keyword evidence="2" id="KW-1133">Transmembrane helix</keyword>
<feature type="domain" description="EGF-like" evidence="3">
    <location>
        <begin position="98"/>
        <end position="141"/>
    </location>
</feature>
<evidence type="ECO:0000256" key="1">
    <source>
        <dbReference type="PROSITE-ProRule" id="PRU00076"/>
    </source>
</evidence>
<evidence type="ECO:0000259" key="3">
    <source>
        <dbReference type="PROSITE" id="PS50026"/>
    </source>
</evidence>
<keyword evidence="2" id="KW-0812">Transmembrane</keyword>
<proteinExistence type="predicted"/>
<dbReference type="Pfam" id="PF00008">
    <property type="entry name" value="EGF"/>
    <property type="match status" value="1"/>
</dbReference>
<comment type="caution">
    <text evidence="1">Lacks conserved residue(s) required for the propagation of feature annotation.</text>
</comment>
<keyword evidence="1" id="KW-1015">Disulfide bond</keyword>
<feature type="domain" description="EGF-like" evidence="3">
    <location>
        <begin position="188"/>
        <end position="230"/>
    </location>
</feature>
<gene>
    <name evidence="4" type="ORF">GOCE00092_LOCUS13694</name>
</gene>
<evidence type="ECO:0000313" key="4">
    <source>
        <dbReference type="EMBL" id="CAD9284782.1"/>
    </source>
</evidence>
<dbReference type="Gene3D" id="2.10.25.10">
    <property type="entry name" value="Laminin"/>
    <property type="match status" value="4"/>
</dbReference>
<dbReference type="InterPro" id="IPR050906">
    <property type="entry name" value="Notch_signaling"/>
</dbReference>
<organism evidence="4">
    <name type="scientific">Grammatophora oceanica</name>
    <dbReference type="NCBI Taxonomy" id="210454"/>
    <lineage>
        <taxon>Eukaryota</taxon>
        <taxon>Sar</taxon>
        <taxon>Stramenopiles</taxon>
        <taxon>Ochrophyta</taxon>
        <taxon>Bacillariophyta</taxon>
        <taxon>Fragilariophyceae</taxon>
        <taxon>Fragilariophycidae</taxon>
        <taxon>Rhabdonematales</taxon>
        <taxon>Grammatophoraceae</taxon>
        <taxon>Grammatophora</taxon>
    </lineage>
</organism>
<dbReference type="PROSITE" id="PS00022">
    <property type="entry name" value="EGF_1"/>
    <property type="match status" value="3"/>
</dbReference>
<accession>A0A7S1V1H6</accession>
<evidence type="ECO:0000256" key="2">
    <source>
        <dbReference type="SAM" id="Phobius"/>
    </source>
</evidence>
<name>A0A7S1V1H6_9STRA</name>